<keyword evidence="2" id="KW-0732">Signal</keyword>
<organism evidence="3 5">
    <name type="scientific">Legionella feeleii</name>
    <dbReference type="NCBI Taxonomy" id="453"/>
    <lineage>
        <taxon>Bacteria</taxon>
        <taxon>Pseudomonadati</taxon>
        <taxon>Pseudomonadota</taxon>
        <taxon>Gammaproteobacteria</taxon>
        <taxon>Legionellales</taxon>
        <taxon>Legionellaceae</taxon>
        <taxon>Legionella</taxon>
    </lineage>
</organism>
<evidence type="ECO:0000313" key="4">
    <source>
        <dbReference type="EMBL" id="SPX59459.1"/>
    </source>
</evidence>
<dbReference type="PATRIC" id="fig|453.4.peg.1059"/>
<dbReference type="EMBL" id="LNYB01000028">
    <property type="protein sequence ID" value="KTD01938.1"/>
    <property type="molecule type" value="Genomic_DNA"/>
</dbReference>
<keyword evidence="5" id="KW-1185">Reference proteome</keyword>
<evidence type="ECO:0000256" key="2">
    <source>
        <dbReference type="SAM" id="SignalP"/>
    </source>
</evidence>
<dbReference type="Proteomes" id="UP000251942">
    <property type="component" value="Unassembled WGS sequence"/>
</dbReference>
<gene>
    <name evidence="3" type="ORF">Lfee_0985</name>
    <name evidence="4" type="ORF">NCTC12022_00282</name>
</gene>
<sequence length="95" mass="10318">MARRILTIFGLLTVFALINSASVWASSPPIQPPGASSPQSYNPGTGSDLYTIGNHGGSFDTTPVDHTGTENDIHYEYNHVQSKEYQGKQPIHKGF</sequence>
<feature type="compositionally biased region" description="Polar residues" evidence="1">
    <location>
        <begin position="34"/>
        <end position="45"/>
    </location>
</feature>
<dbReference type="AlphaFoldDB" id="A0A0W0U1J3"/>
<evidence type="ECO:0000313" key="5">
    <source>
        <dbReference type="Proteomes" id="UP000054698"/>
    </source>
</evidence>
<name>A0A0W0U1J3_9GAMM</name>
<proteinExistence type="predicted"/>
<evidence type="ECO:0000256" key="1">
    <source>
        <dbReference type="SAM" id="MobiDB-lite"/>
    </source>
</evidence>
<dbReference type="EMBL" id="UASS01000001">
    <property type="protein sequence ID" value="SPX59459.1"/>
    <property type="molecule type" value="Genomic_DNA"/>
</dbReference>
<dbReference type="RefSeq" id="WP_058444477.1">
    <property type="nucleotide sequence ID" value="NZ_CAAAHT010000010.1"/>
</dbReference>
<protein>
    <submittedName>
        <fullName evidence="3">Uncharacterized protein</fullName>
    </submittedName>
</protein>
<reference evidence="4 6" key="2">
    <citation type="submission" date="2018-06" db="EMBL/GenBank/DDBJ databases">
        <authorList>
            <consortium name="Pathogen Informatics"/>
            <person name="Doyle S."/>
        </authorList>
    </citation>
    <scope>NUCLEOTIDE SEQUENCE [LARGE SCALE GENOMIC DNA]</scope>
    <source>
        <strain evidence="4 6">NCTC12022</strain>
    </source>
</reference>
<accession>A0A0W0U1J3</accession>
<dbReference type="STRING" id="453.Lfee_0985"/>
<evidence type="ECO:0000313" key="6">
    <source>
        <dbReference type="Proteomes" id="UP000251942"/>
    </source>
</evidence>
<dbReference type="Proteomes" id="UP000054698">
    <property type="component" value="Unassembled WGS sequence"/>
</dbReference>
<reference evidence="3 5" key="1">
    <citation type="submission" date="2015-11" db="EMBL/GenBank/DDBJ databases">
        <title>Genomic analysis of 38 Legionella species identifies large and diverse effector repertoires.</title>
        <authorList>
            <person name="Burstein D."/>
            <person name="Amaro F."/>
            <person name="Zusman T."/>
            <person name="Lifshitz Z."/>
            <person name="Cohen O."/>
            <person name="Gilbert J.A."/>
            <person name="Pupko T."/>
            <person name="Shuman H.A."/>
            <person name="Segal G."/>
        </authorList>
    </citation>
    <scope>NUCLEOTIDE SEQUENCE [LARGE SCALE GENOMIC DNA]</scope>
    <source>
        <strain evidence="3 5">WO-44C</strain>
    </source>
</reference>
<evidence type="ECO:0000313" key="3">
    <source>
        <dbReference type="EMBL" id="KTD01938.1"/>
    </source>
</evidence>
<feature type="region of interest" description="Disordered" evidence="1">
    <location>
        <begin position="27"/>
        <end position="70"/>
    </location>
</feature>
<dbReference type="OrthoDB" id="5639098at2"/>
<feature type="signal peptide" evidence="2">
    <location>
        <begin position="1"/>
        <end position="25"/>
    </location>
</feature>
<feature type="chain" id="PRO_5036299281" evidence="2">
    <location>
        <begin position="26"/>
        <end position="95"/>
    </location>
</feature>